<dbReference type="AlphaFoldDB" id="A0AAD5PN16"/>
<sequence>MRYGRSSLRFDGQFDHYFGMSPEEYIAERGQKSFDNAVNEAGQEFWETMDWAPGAQALWSKIGKHGVTILSSPGEYQGAKEGKKAWIRNNLNPPPVGIVFRPSGQKHKEIMGKDKTEIKTQFDRRLLKKSRSLETIMMPKDQHSRKSSPKRRNSHEKPNHR</sequence>
<name>A0AAD5PN16_9CRUS</name>
<comment type="caution">
    <text evidence="2">The sequence shown here is derived from an EMBL/GenBank/DDBJ whole genome shotgun (WGS) entry which is preliminary data.</text>
</comment>
<accession>A0AAD5PN16</accession>
<evidence type="ECO:0000313" key="3">
    <source>
        <dbReference type="Proteomes" id="UP000820818"/>
    </source>
</evidence>
<feature type="region of interest" description="Disordered" evidence="1">
    <location>
        <begin position="118"/>
        <end position="161"/>
    </location>
</feature>
<evidence type="ECO:0000313" key="2">
    <source>
        <dbReference type="EMBL" id="KAI9550574.1"/>
    </source>
</evidence>
<keyword evidence="3" id="KW-1185">Reference proteome</keyword>
<dbReference type="Proteomes" id="UP000820818">
    <property type="component" value="Unassembled WGS sequence"/>
</dbReference>
<feature type="compositionally biased region" description="Basic residues" evidence="1">
    <location>
        <begin position="143"/>
        <end position="161"/>
    </location>
</feature>
<protein>
    <submittedName>
        <fullName evidence="2">Uncharacterized protein</fullName>
    </submittedName>
</protein>
<proteinExistence type="predicted"/>
<organism evidence="2 3">
    <name type="scientific">Daphnia sinensis</name>
    <dbReference type="NCBI Taxonomy" id="1820382"/>
    <lineage>
        <taxon>Eukaryota</taxon>
        <taxon>Metazoa</taxon>
        <taxon>Ecdysozoa</taxon>
        <taxon>Arthropoda</taxon>
        <taxon>Crustacea</taxon>
        <taxon>Branchiopoda</taxon>
        <taxon>Diplostraca</taxon>
        <taxon>Cladocera</taxon>
        <taxon>Anomopoda</taxon>
        <taxon>Daphniidae</taxon>
        <taxon>Daphnia</taxon>
        <taxon>Daphnia similis group</taxon>
    </lineage>
</organism>
<dbReference type="EMBL" id="WJBH02000124">
    <property type="protein sequence ID" value="KAI9550574.1"/>
    <property type="molecule type" value="Genomic_DNA"/>
</dbReference>
<reference evidence="2" key="1">
    <citation type="submission" date="2022-05" db="EMBL/GenBank/DDBJ databases">
        <title>A multi-omics perspective on studying reproductive biology in Daphnia sinensis.</title>
        <authorList>
            <person name="Jia J."/>
        </authorList>
    </citation>
    <scope>NUCLEOTIDE SEQUENCE</scope>
    <source>
        <strain evidence="2">WSL</strain>
    </source>
</reference>
<gene>
    <name evidence="2" type="ORF">GHT06_007444</name>
</gene>
<evidence type="ECO:0000256" key="1">
    <source>
        <dbReference type="SAM" id="MobiDB-lite"/>
    </source>
</evidence>